<dbReference type="InterPro" id="IPR023796">
    <property type="entry name" value="Serpin_dom"/>
</dbReference>
<keyword evidence="2 8" id="KW-0722">Serine protease inhibitor</keyword>
<dbReference type="GO" id="GO:0004867">
    <property type="term" value="F:serine-type endopeptidase inhibitor activity"/>
    <property type="evidence" value="ECO:0007669"/>
    <property type="project" value="UniProtKB-KW"/>
</dbReference>
<dbReference type="InterPro" id="IPR036186">
    <property type="entry name" value="Serpin_sf"/>
</dbReference>
<dbReference type="SUPFAM" id="SSF56574">
    <property type="entry name" value="Serpins"/>
    <property type="match status" value="1"/>
</dbReference>
<feature type="signal peptide" evidence="5">
    <location>
        <begin position="1"/>
        <end position="22"/>
    </location>
</feature>
<name>A0A6P8W7T5_DROAB</name>
<feature type="chain" id="PRO_5028249627" evidence="5">
    <location>
        <begin position="23"/>
        <end position="665"/>
    </location>
</feature>
<dbReference type="InterPro" id="IPR000215">
    <property type="entry name" value="Serpin_fam"/>
</dbReference>
<evidence type="ECO:0000313" key="7">
    <source>
        <dbReference type="Proteomes" id="UP000515160"/>
    </source>
</evidence>
<dbReference type="OrthoDB" id="9518664at2759"/>
<evidence type="ECO:0000256" key="1">
    <source>
        <dbReference type="ARBA" id="ARBA00022690"/>
    </source>
</evidence>
<evidence type="ECO:0000256" key="2">
    <source>
        <dbReference type="ARBA" id="ARBA00022900"/>
    </source>
</evidence>
<dbReference type="InterPro" id="IPR042178">
    <property type="entry name" value="Serpin_sf_1"/>
</dbReference>
<sequence length="665" mass="70785">MLRCGALLTFIAYSLLFATGHCDKLWSDIRSPQNQAELQQFYAETDAAHSSTPWPTLISRPSGGGPFAQAGQSAGGGLFSHRVSPGGGPFAQAAPSSGGGPFAQAAPSSGGGPFAQATPSAGGGPLAQATPSAGGGSFAQAAPSAGGGQYSAPSQSYPPLPVAAPSMAAIPSPPQLVSPGLVASLPPPRRAPTAALGGAAAGDKVDVVASDQIARNLLSFAQNLSQQIGINYHKTTIFSPLSIASALALILLGAKGRSYSELSQLFGQSDVVQFHQQFGLMMRDIQQPTKATTSPVRQLDNWHSDSVRKSLRNYPRNRSALMEVHIANGLFLQRGYSLNPDYRQAITQVYNSELQEVDFERQPASAKYAVNSFVDQHTRGKIPFILTEDLPESTRIILANALYFKAMWEIDFVQGATKVDNFYPNGEGNQPVLPVEMMVSAGAFPYHEDPQLSCRIVGLPYHGNLTTMYIIQPLRSSVEQLAALQQRLTADAIEQMISQMTRRSTILAFPKMHLTEAFKLSPILQAMGVNGIFSPLQSDLSLIASPGSRSARTEDRTQSSANGLASLYNLEAQRQAAHAQAQSQPTPPSDLIVSDVLHKVDFVVNEQGTEAAAASVAILKKSGPEIVFRAETPFIILVRHDLTKVPLFYGIINEPPTARGATSAV</sequence>
<protein>
    <submittedName>
        <fullName evidence="8">Serine protease inhibitor 28Dc-like isoform X1</fullName>
    </submittedName>
</protein>
<dbReference type="InterPro" id="IPR042185">
    <property type="entry name" value="Serpin_sf_2"/>
</dbReference>
<dbReference type="GO" id="GO:0005615">
    <property type="term" value="C:extracellular space"/>
    <property type="evidence" value="ECO:0007669"/>
    <property type="project" value="InterPro"/>
</dbReference>
<organism evidence="7 8">
    <name type="scientific">Drosophila albomicans</name>
    <name type="common">Fruit fly</name>
    <dbReference type="NCBI Taxonomy" id="7291"/>
    <lineage>
        <taxon>Eukaryota</taxon>
        <taxon>Metazoa</taxon>
        <taxon>Ecdysozoa</taxon>
        <taxon>Arthropoda</taxon>
        <taxon>Hexapoda</taxon>
        <taxon>Insecta</taxon>
        <taxon>Pterygota</taxon>
        <taxon>Neoptera</taxon>
        <taxon>Endopterygota</taxon>
        <taxon>Diptera</taxon>
        <taxon>Brachycera</taxon>
        <taxon>Muscomorpha</taxon>
        <taxon>Ephydroidea</taxon>
        <taxon>Drosophilidae</taxon>
        <taxon>Drosophila</taxon>
    </lineage>
</organism>
<dbReference type="Gene3D" id="2.30.39.10">
    <property type="entry name" value="Alpha-1-antitrypsin, domain 1"/>
    <property type="match status" value="1"/>
</dbReference>
<dbReference type="GeneID" id="117564716"/>
<keyword evidence="7" id="KW-1185">Reference proteome</keyword>
<dbReference type="RefSeq" id="XP_034099489.1">
    <property type="nucleotide sequence ID" value="XM_034243598.2"/>
</dbReference>
<proteinExistence type="inferred from homology"/>
<evidence type="ECO:0000256" key="5">
    <source>
        <dbReference type="SAM" id="SignalP"/>
    </source>
</evidence>
<feature type="region of interest" description="Disordered" evidence="4">
    <location>
        <begin position="49"/>
        <end position="154"/>
    </location>
</feature>
<comment type="similarity">
    <text evidence="3">Belongs to the serpin family.</text>
</comment>
<keyword evidence="1 8" id="KW-0646">Protease inhibitor</keyword>
<dbReference type="PANTHER" id="PTHR11461">
    <property type="entry name" value="SERINE PROTEASE INHIBITOR, SERPIN"/>
    <property type="match status" value="1"/>
</dbReference>
<feature type="domain" description="Serpin" evidence="6">
    <location>
        <begin position="222"/>
        <end position="655"/>
    </location>
</feature>
<dbReference type="SMART" id="SM00093">
    <property type="entry name" value="SERPIN"/>
    <property type="match status" value="1"/>
</dbReference>
<dbReference type="Proteomes" id="UP000515160">
    <property type="component" value="Chromosome 2L"/>
</dbReference>
<dbReference type="Pfam" id="PF00079">
    <property type="entry name" value="Serpin"/>
    <property type="match status" value="1"/>
</dbReference>
<accession>A0A6P8W7T5</accession>
<evidence type="ECO:0000256" key="4">
    <source>
        <dbReference type="SAM" id="MobiDB-lite"/>
    </source>
</evidence>
<dbReference type="Gene3D" id="3.30.497.10">
    <property type="entry name" value="Antithrombin, subunit I, domain 2"/>
    <property type="match status" value="1"/>
</dbReference>
<keyword evidence="5" id="KW-0732">Signal</keyword>
<gene>
    <name evidence="8" type="primary">LOC117564716</name>
</gene>
<evidence type="ECO:0000259" key="6">
    <source>
        <dbReference type="SMART" id="SM00093"/>
    </source>
</evidence>
<evidence type="ECO:0000256" key="3">
    <source>
        <dbReference type="RuleBase" id="RU000411"/>
    </source>
</evidence>
<dbReference type="PANTHER" id="PTHR11461:SF342">
    <property type="entry name" value="SERINE PROTEASE INHIBITOR 28DC"/>
    <property type="match status" value="1"/>
</dbReference>
<dbReference type="AlphaFoldDB" id="A0A6P8W7T5"/>
<reference evidence="8" key="1">
    <citation type="submission" date="2025-08" db="UniProtKB">
        <authorList>
            <consortium name="RefSeq"/>
        </authorList>
    </citation>
    <scope>IDENTIFICATION</scope>
    <source>
        <strain evidence="8">15112-1751.03</strain>
        <tissue evidence="8">Whole Adult</tissue>
    </source>
</reference>
<evidence type="ECO:0000313" key="8">
    <source>
        <dbReference type="RefSeq" id="XP_034099489.1"/>
    </source>
</evidence>